<accession>B8IY03</accession>
<proteinExistence type="predicted"/>
<reference evidence="2" key="1">
    <citation type="submission" date="2009-01" db="EMBL/GenBank/DDBJ databases">
        <title>Complete sequence of plasmid 4 of Methylobacterium nodulans ORS 2060.</title>
        <authorList>
            <consortium name="US DOE Joint Genome Institute"/>
            <person name="Lucas S."/>
            <person name="Copeland A."/>
            <person name="Lapidus A."/>
            <person name="Glavina del Rio T."/>
            <person name="Dalin E."/>
            <person name="Tice H."/>
            <person name="Bruce D."/>
            <person name="Goodwin L."/>
            <person name="Pitluck S."/>
            <person name="Sims D."/>
            <person name="Brettin T."/>
            <person name="Detter J.C."/>
            <person name="Han C."/>
            <person name="Larimer F."/>
            <person name="Land M."/>
            <person name="Hauser L."/>
            <person name="Kyrpides N."/>
            <person name="Ivanova N."/>
            <person name="Marx C.J."/>
            <person name="Richardson P."/>
        </authorList>
    </citation>
    <scope>NUCLEOTIDE SEQUENCE [LARGE SCALE GENOMIC DNA]</scope>
    <source>
        <strain evidence="2">LMG 21967 / CNCM I-2342 / ORS 2060</strain>
        <plasmid evidence="2">Plasmid pMNOD04</plasmid>
    </source>
</reference>
<organism evidence="1 2">
    <name type="scientific">Methylobacterium nodulans (strain LMG 21967 / CNCM I-2342 / ORS 2060)</name>
    <dbReference type="NCBI Taxonomy" id="460265"/>
    <lineage>
        <taxon>Bacteria</taxon>
        <taxon>Pseudomonadati</taxon>
        <taxon>Pseudomonadota</taxon>
        <taxon>Alphaproteobacteria</taxon>
        <taxon>Hyphomicrobiales</taxon>
        <taxon>Methylobacteriaceae</taxon>
        <taxon>Methylobacterium</taxon>
    </lineage>
</organism>
<name>B8IY03_METNO</name>
<evidence type="ECO:0000313" key="2">
    <source>
        <dbReference type="Proteomes" id="UP000008207"/>
    </source>
</evidence>
<dbReference type="RefSeq" id="WP_015926850.1">
    <property type="nucleotide sequence ID" value="NC_011895.1"/>
</dbReference>
<evidence type="ECO:0000313" key="1">
    <source>
        <dbReference type="EMBL" id="ACL63293.1"/>
    </source>
</evidence>
<protein>
    <submittedName>
        <fullName evidence="1">Uncharacterized protein</fullName>
    </submittedName>
</protein>
<sequence>MHSDLARARQMWEQHKEVVQRLENNEPQQGESPQQLEAALHTARLRSYIALGRVIALEQSYHAHQAGEGAPINYWQQG</sequence>
<geneLocation type="plasmid" evidence="1 2">
    <name>pMNOD04</name>
</geneLocation>
<dbReference type="HOGENOM" id="CLU_2617959_0_0_5"/>
<dbReference type="KEGG" id="mno:Mnod_7699"/>
<dbReference type="AlphaFoldDB" id="B8IY03"/>
<keyword evidence="2" id="KW-1185">Reference proteome</keyword>
<gene>
    <name evidence="1" type="ordered locus">Mnod_7699</name>
</gene>
<keyword evidence="1" id="KW-0614">Plasmid</keyword>
<dbReference type="EMBL" id="CP001353">
    <property type="protein sequence ID" value="ACL63293.1"/>
    <property type="molecule type" value="Genomic_DNA"/>
</dbReference>
<dbReference type="Proteomes" id="UP000008207">
    <property type="component" value="Plasmid pMNOD04"/>
</dbReference>
<dbReference type="OrthoDB" id="8005060at2"/>